<feature type="region of interest" description="Disordered" evidence="5">
    <location>
        <begin position="17"/>
        <end position="37"/>
    </location>
</feature>
<dbReference type="GO" id="GO:0005737">
    <property type="term" value="C:cytoplasm"/>
    <property type="evidence" value="ECO:0007669"/>
    <property type="project" value="UniProtKB-SubCell"/>
</dbReference>
<protein>
    <recommendedName>
        <fullName evidence="3">Protein GrpE</fullName>
    </recommendedName>
    <alternativeName>
        <fullName evidence="3">HSP-70 cofactor</fullName>
    </alternativeName>
</protein>
<evidence type="ECO:0000313" key="7">
    <source>
        <dbReference type="Proteomes" id="UP000179243"/>
    </source>
</evidence>
<name>A0A1F7FIK6_UNCRA</name>
<sequence length="192" mass="22120">MEDIKKEKVEAEVKIEAETKDQVESEVHAEPEKKTKEQELAEEIEKLKEDNQGLKDARLRLLAEFDNYKKRTARETVNLISTANEEIVSNILPVLENFERAIHPDHNTPETEKLFKGVEMIYNQFFDILRQAGLKEDNPIGDEFNPEKHEAVMQEASADIPEHHIVRVLQKGYVLNTKVLQYAKVVVSKGNN</sequence>
<dbReference type="Proteomes" id="UP000179243">
    <property type="component" value="Unassembled WGS sequence"/>
</dbReference>
<comment type="subcellular location">
    <subcellularLocation>
        <location evidence="3">Cytoplasm</location>
    </subcellularLocation>
</comment>
<dbReference type="GO" id="GO:0000774">
    <property type="term" value="F:adenyl-nucleotide exchange factor activity"/>
    <property type="evidence" value="ECO:0007669"/>
    <property type="project" value="InterPro"/>
</dbReference>
<organism evidence="6 7">
    <name type="scientific">Candidatus Raymondbacteria bacterium RIFOXYD12_FULL_49_13</name>
    <dbReference type="NCBI Taxonomy" id="1817890"/>
    <lineage>
        <taxon>Bacteria</taxon>
        <taxon>Raymondiibacteriota</taxon>
    </lineage>
</organism>
<comment type="similarity">
    <text evidence="1 3 4">Belongs to the GrpE family.</text>
</comment>
<dbReference type="InterPro" id="IPR000740">
    <property type="entry name" value="GrpE"/>
</dbReference>
<keyword evidence="3" id="KW-0346">Stress response</keyword>
<keyword evidence="2 3" id="KW-0143">Chaperone</keyword>
<dbReference type="PRINTS" id="PR00773">
    <property type="entry name" value="GRPEPROTEIN"/>
</dbReference>
<evidence type="ECO:0000256" key="1">
    <source>
        <dbReference type="ARBA" id="ARBA00009054"/>
    </source>
</evidence>
<dbReference type="AlphaFoldDB" id="A0A1F7FIK6"/>
<proteinExistence type="inferred from homology"/>
<comment type="subunit">
    <text evidence="3">Homodimer.</text>
</comment>
<dbReference type="PANTHER" id="PTHR21237:SF23">
    <property type="entry name" value="GRPE PROTEIN HOMOLOG, MITOCHONDRIAL"/>
    <property type="match status" value="1"/>
</dbReference>
<dbReference type="Pfam" id="PF01025">
    <property type="entry name" value="GrpE"/>
    <property type="match status" value="1"/>
</dbReference>
<dbReference type="GO" id="GO:0006457">
    <property type="term" value="P:protein folding"/>
    <property type="evidence" value="ECO:0007669"/>
    <property type="project" value="InterPro"/>
</dbReference>
<dbReference type="CDD" id="cd00446">
    <property type="entry name" value="GrpE"/>
    <property type="match status" value="1"/>
</dbReference>
<evidence type="ECO:0000256" key="2">
    <source>
        <dbReference type="ARBA" id="ARBA00023186"/>
    </source>
</evidence>
<evidence type="ECO:0000256" key="4">
    <source>
        <dbReference type="RuleBase" id="RU004478"/>
    </source>
</evidence>
<dbReference type="Gene3D" id="3.90.20.20">
    <property type="match status" value="1"/>
</dbReference>
<dbReference type="SUPFAM" id="SSF51064">
    <property type="entry name" value="Head domain of nucleotide exchange factor GrpE"/>
    <property type="match status" value="1"/>
</dbReference>
<gene>
    <name evidence="3" type="primary">grpE</name>
    <name evidence="6" type="ORF">A2519_07195</name>
</gene>
<accession>A0A1F7FIK6</accession>
<dbReference type="GO" id="GO:0042803">
    <property type="term" value="F:protein homodimerization activity"/>
    <property type="evidence" value="ECO:0007669"/>
    <property type="project" value="InterPro"/>
</dbReference>
<dbReference type="PANTHER" id="PTHR21237">
    <property type="entry name" value="GRPE PROTEIN"/>
    <property type="match status" value="1"/>
</dbReference>
<evidence type="ECO:0000313" key="6">
    <source>
        <dbReference type="EMBL" id="OGK06463.1"/>
    </source>
</evidence>
<comment type="function">
    <text evidence="3">Participates actively in the response to hyperosmotic and heat shock by preventing the aggregation of stress-denatured proteins, in association with DnaK and GrpE. It is the nucleotide exchange factor for DnaK and may function as a thermosensor. Unfolded proteins bind initially to DnaJ; upon interaction with the DnaJ-bound protein, DnaK hydrolyzes its bound ATP, resulting in the formation of a stable complex. GrpE releases ADP from DnaK; ATP binding to DnaK triggers the release of the substrate protein, thus completing the reaction cycle. Several rounds of ATP-dependent interactions between DnaJ, DnaK and GrpE are required for fully efficient folding.</text>
</comment>
<dbReference type="GO" id="GO:0051087">
    <property type="term" value="F:protein-folding chaperone binding"/>
    <property type="evidence" value="ECO:0007669"/>
    <property type="project" value="InterPro"/>
</dbReference>
<dbReference type="InterPro" id="IPR009012">
    <property type="entry name" value="GrpE_head"/>
</dbReference>
<dbReference type="SUPFAM" id="SSF58014">
    <property type="entry name" value="Coiled-coil domain of nucleotide exchange factor GrpE"/>
    <property type="match status" value="1"/>
</dbReference>
<keyword evidence="3" id="KW-0963">Cytoplasm</keyword>
<dbReference type="EMBL" id="MFYX01000030">
    <property type="protein sequence ID" value="OGK06463.1"/>
    <property type="molecule type" value="Genomic_DNA"/>
</dbReference>
<comment type="caution">
    <text evidence="6">The sequence shown here is derived from an EMBL/GenBank/DDBJ whole genome shotgun (WGS) entry which is preliminary data.</text>
</comment>
<dbReference type="Gene3D" id="2.30.22.10">
    <property type="entry name" value="Head domain of nucleotide exchange factor GrpE"/>
    <property type="match status" value="1"/>
</dbReference>
<dbReference type="InterPro" id="IPR013805">
    <property type="entry name" value="GrpE_CC"/>
</dbReference>
<evidence type="ECO:0000256" key="5">
    <source>
        <dbReference type="SAM" id="MobiDB-lite"/>
    </source>
</evidence>
<reference evidence="6 7" key="1">
    <citation type="journal article" date="2016" name="Nat. Commun.">
        <title>Thousands of microbial genomes shed light on interconnected biogeochemical processes in an aquifer system.</title>
        <authorList>
            <person name="Anantharaman K."/>
            <person name="Brown C.T."/>
            <person name="Hug L.A."/>
            <person name="Sharon I."/>
            <person name="Castelle C.J."/>
            <person name="Probst A.J."/>
            <person name="Thomas B.C."/>
            <person name="Singh A."/>
            <person name="Wilkins M.J."/>
            <person name="Karaoz U."/>
            <person name="Brodie E.L."/>
            <person name="Williams K.H."/>
            <person name="Hubbard S.S."/>
            <person name="Banfield J.F."/>
        </authorList>
    </citation>
    <scope>NUCLEOTIDE SEQUENCE [LARGE SCALE GENOMIC DNA]</scope>
</reference>
<dbReference type="HAMAP" id="MF_01151">
    <property type="entry name" value="GrpE"/>
    <property type="match status" value="1"/>
</dbReference>
<dbReference type="GO" id="GO:0051082">
    <property type="term" value="F:unfolded protein binding"/>
    <property type="evidence" value="ECO:0007669"/>
    <property type="project" value="TreeGrafter"/>
</dbReference>
<evidence type="ECO:0000256" key="3">
    <source>
        <dbReference type="HAMAP-Rule" id="MF_01151"/>
    </source>
</evidence>